<dbReference type="InterPro" id="IPR003010">
    <property type="entry name" value="C-N_Hydrolase"/>
</dbReference>
<evidence type="ECO:0000256" key="1">
    <source>
        <dbReference type="ARBA" id="ARBA00010613"/>
    </source>
</evidence>
<dbReference type="CDD" id="cd07572">
    <property type="entry name" value="nit"/>
    <property type="match status" value="1"/>
</dbReference>
<comment type="similarity">
    <text evidence="1">Belongs to the carbon-nitrogen hydrolase superfamily. NIT1/NIT2 family.</text>
</comment>
<gene>
    <name evidence="4" type="ORF">A8O14_09865</name>
</gene>
<accession>A0A191UHH5</accession>
<evidence type="ECO:0000259" key="3">
    <source>
        <dbReference type="PROSITE" id="PS50263"/>
    </source>
</evidence>
<dbReference type="OrthoDB" id="9811121at2"/>
<evidence type="ECO:0000313" key="5">
    <source>
        <dbReference type="Proteomes" id="UP000078463"/>
    </source>
</evidence>
<keyword evidence="4" id="KW-0012">Acyltransferase</keyword>
<sequence>MSTLTNTTELQIASVQMVSTPDLQENLNTAGRLIRAATRAGAKLVVLPEYFCLMGLKDTDKVRARESLGHGPIQEQLASFAKENQIFLVAGTIPLEAKDLGKVLNTMLTFNPTGQRIGRYDKIHLFGYQTQTERYQESETIEAGNSPGVLTISHNNHDWTFGLSICYDLRFPELYRAMGAVDCHIIPAAFTYTTGKAHWEILLRARAIENQSYVLASAQGGTHLNQRRTWGHSMLVDPWGSVLADLPEGEGFISGTLCKEKLNEVRSQLPALAHRKL</sequence>
<name>A0A191UHH5_9BURK</name>
<organism evidence="4 5">
    <name type="scientific">Polynucleobacter wuianus</name>
    <dbReference type="NCBI Taxonomy" id="1743168"/>
    <lineage>
        <taxon>Bacteria</taxon>
        <taxon>Pseudomonadati</taxon>
        <taxon>Pseudomonadota</taxon>
        <taxon>Betaproteobacteria</taxon>
        <taxon>Burkholderiales</taxon>
        <taxon>Burkholderiaceae</taxon>
        <taxon>Polynucleobacter</taxon>
    </lineage>
</organism>
<dbReference type="PROSITE" id="PS50263">
    <property type="entry name" value="CN_HYDROLASE"/>
    <property type="match status" value="1"/>
</dbReference>
<dbReference type="Gene3D" id="3.60.110.10">
    <property type="entry name" value="Carbon-nitrogen hydrolase"/>
    <property type="match status" value="1"/>
</dbReference>
<proteinExistence type="inferred from homology"/>
<dbReference type="EMBL" id="CP015922">
    <property type="protein sequence ID" value="ANJ00352.1"/>
    <property type="molecule type" value="Genomic_DNA"/>
</dbReference>
<dbReference type="InterPro" id="IPR045254">
    <property type="entry name" value="Nit1/2_C-N_Hydrolase"/>
</dbReference>
<dbReference type="PANTHER" id="PTHR23088:SF27">
    <property type="entry name" value="DEAMINATED GLUTATHIONE AMIDASE"/>
    <property type="match status" value="1"/>
</dbReference>
<dbReference type="AlphaFoldDB" id="A0A191UHH5"/>
<evidence type="ECO:0000256" key="2">
    <source>
        <dbReference type="ARBA" id="ARBA00022801"/>
    </source>
</evidence>
<dbReference type="Proteomes" id="UP000078463">
    <property type="component" value="Chromosome"/>
</dbReference>
<dbReference type="PANTHER" id="PTHR23088">
    <property type="entry name" value="NITRILASE-RELATED"/>
    <property type="match status" value="1"/>
</dbReference>
<dbReference type="RefSeq" id="WP_068949350.1">
    <property type="nucleotide sequence ID" value="NZ_CP015922.1"/>
</dbReference>
<dbReference type="PROSITE" id="PS01227">
    <property type="entry name" value="UPF0012"/>
    <property type="match status" value="1"/>
</dbReference>
<dbReference type="KEGG" id="pwu:A8O14_09865"/>
<dbReference type="SUPFAM" id="SSF56317">
    <property type="entry name" value="Carbon-nitrogen hydrolase"/>
    <property type="match status" value="1"/>
</dbReference>
<dbReference type="Pfam" id="PF00795">
    <property type="entry name" value="CN_hydrolase"/>
    <property type="match status" value="1"/>
</dbReference>
<keyword evidence="4" id="KW-0808">Transferase</keyword>
<keyword evidence="2" id="KW-0378">Hydrolase</keyword>
<dbReference type="GO" id="GO:0016746">
    <property type="term" value="F:acyltransferase activity"/>
    <property type="evidence" value="ECO:0007669"/>
    <property type="project" value="UniProtKB-KW"/>
</dbReference>
<evidence type="ECO:0000313" key="4">
    <source>
        <dbReference type="EMBL" id="ANJ00352.1"/>
    </source>
</evidence>
<keyword evidence="5" id="KW-1185">Reference proteome</keyword>
<dbReference type="GO" id="GO:0016811">
    <property type="term" value="F:hydrolase activity, acting on carbon-nitrogen (but not peptide) bonds, in linear amides"/>
    <property type="evidence" value="ECO:0007669"/>
    <property type="project" value="InterPro"/>
</dbReference>
<dbReference type="InterPro" id="IPR001110">
    <property type="entry name" value="UPF0012_CS"/>
</dbReference>
<dbReference type="InterPro" id="IPR036526">
    <property type="entry name" value="C-N_Hydrolase_sf"/>
</dbReference>
<dbReference type="STRING" id="1743168.A8O14_09865"/>
<reference evidence="5" key="1">
    <citation type="submission" date="2016-05" db="EMBL/GenBank/DDBJ databases">
        <title>Polynucleobacter sp. QLW-P1FAT50C-4 genome.</title>
        <authorList>
            <person name="Hahn M.W."/>
        </authorList>
    </citation>
    <scope>NUCLEOTIDE SEQUENCE [LARGE SCALE GENOMIC DNA]</scope>
    <source>
        <strain evidence="5">QLW-P1FAT50C-4</strain>
    </source>
</reference>
<protein>
    <submittedName>
        <fullName evidence="4">Acyltransferase</fullName>
    </submittedName>
</protein>
<feature type="domain" description="CN hydrolase" evidence="3">
    <location>
        <begin position="10"/>
        <end position="259"/>
    </location>
</feature>